<keyword evidence="11" id="KW-1185">Reference proteome</keyword>
<dbReference type="EMBL" id="BPVZ01000147">
    <property type="protein sequence ID" value="GKV41087.1"/>
    <property type="molecule type" value="Genomic_DNA"/>
</dbReference>
<comment type="caution">
    <text evidence="10">The sequence shown here is derived from an EMBL/GenBank/DDBJ whole genome shotgun (WGS) entry which is preliminary data.</text>
</comment>
<comment type="subcellular location">
    <subcellularLocation>
        <location evidence="1">Membrane</location>
    </subcellularLocation>
</comment>
<proteinExistence type="predicted"/>
<keyword evidence="6" id="KW-1133">Transmembrane helix</keyword>
<dbReference type="PANTHER" id="PTHR47988">
    <property type="entry name" value="SOMATIC EMBRYOGENESIS RECEPTOR KINASE 1"/>
    <property type="match status" value="1"/>
</dbReference>
<dbReference type="GO" id="GO:0016020">
    <property type="term" value="C:membrane"/>
    <property type="evidence" value="ECO:0007669"/>
    <property type="project" value="UniProtKB-SubCell"/>
</dbReference>
<organism evidence="10 11">
    <name type="scientific">Rubroshorea leprosula</name>
    <dbReference type="NCBI Taxonomy" id="152421"/>
    <lineage>
        <taxon>Eukaryota</taxon>
        <taxon>Viridiplantae</taxon>
        <taxon>Streptophyta</taxon>
        <taxon>Embryophyta</taxon>
        <taxon>Tracheophyta</taxon>
        <taxon>Spermatophyta</taxon>
        <taxon>Magnoliopsida</taxon>
        <taxon>eudicotyledons</taxon>
        <taxon>Gunneridae</taxon>
        <taxon>Pentapetalae</taxon>
        <taxon>rosids</taxon>
        <taxon>malvids</taxon>
        <taxon>Malvales</taxon>
        <taxon>Dipterocarpaceae</taxon>
        <taxon>Rubroshorea</taxon>
    </lineage>
</organism>
<evidence type="ECO:0008006" key="12">
    <source>
        <dbReference type="Google" id="ProtNLM"/>
    </source>
</evidence>
<dbReference type="SUPFAM" id="SSF52058">
    <property type="entry name" value="L domain-like"/>
    <property type="match status" value="1"/>
</dbReference>
<keyword evidence="6" id="KW-0812">Transmembrane</keyword>
<evidence type="ECO:0000313" key="10">
    <source>
        <dbReference type="EMBL" id="GKV41087.1"/>
    </source>
</evidence>
<dbReference type="Pfam" id="PF08263">
    <property type="entry name" value="LRRNT_2"/>
    <property type="match status" value="1"/>
</dbReference>
<evidence type="ECO:0000256" key="7">
    <source>
        <dbReference type="SAM" id="SignalP"/>
    </source>
</evidence>
<keyword evidence="3 7" id="KW-0732">Signal</keyword>
<evidence type="ECO:0000259" key="9">
    <source>
        <dbReference type="Pfam" id="PF23598"/>
    </source>
</evidence>
<evidence type="ECO:0000256" key="6">
    <source>
        <dbReference type="SAM" id="Phobius"/>
    </source>
</evidence>
<accession>A0AAV5LV84</accession>
<dbReference type="InterPro" id="IPR032675">
    <property type="entry name" value="LRR_dom_sf"/>
</dbReference>
<dbReference type="FunFam" id="3.80.10.10:FF:000400">
    <property type="entry name" value="Nuclear pore complex protein NUP107"/>
    <property type="match status" value="1"/>
</dbReference>
<feature type="transmembrane region" description="Helical" evidence="6">
    <location>
        <begin position="240"/>
        <end position="258"/>
    </location>
</feature>
<keyword evidence="2" id="KW-0433">Leucine-rich repeat</keyword>
<feature type="chain" id="PRO_5043977736" description="Leucine-rich repeat-containing N-terminal plant-type domain-containing protein" evidence="7">
    <location>
        <begin position="31"/>
        <end position="343"/>
    </location>
</feature>
<dbReference type="InterPro" id="IPR055414">
    <property type="entry name" value="LRR_R13L4/SHOC2-like"/>
</dbReference>
<reference evidence="10 11" key="1">
    <citation type="journal article" date="2021" name="Commun. Biol.">
        <title>The genome of Shorea leprosula (Dipterocarpaceae) highlights the ecological relevance of drought in aseasonal tropical rainforests.</title>
        <authorList>
            <person name="Ng K.K.S."/>
            <person name="Kobayashi M.J."/>
            <person name="Fawcett J.A."/>
            <person name="Hatakeyama M."/>
            <person name="Paape T."/>
            <person name="Ng C.H."/>
            <person name="Ang C.C."/>
            <person name="Tnah L.H."/>
            <person name="Lee C.T."/>
            <person name="Nishiyama T."/>
            <person name="Sese J."/>
            <person name="O'Brien M.J."/>
            <person name="Copetti D."/>
            <person name="Mohd Noor M.I."/>
            <person name="Ong R.C."/>
            <person name="Putra M."/>
            <person name="Sireger I.Z."/>
            <person name="Indrioko S."/>
            <person name="Kosugi Y."/>
            <person name="Izuno A."/>
            <person name="Isagi Y."/>
            <person name="Lee S.L."/>
            <person name="Shimizu K.K."/>
        </authorList>
    </citation>
    <scope>NUCLEOTIDE SEQUENCE [LARGE SCALE GENOMIC DNA]</scope>
    <source>
        <strain evidence="10">214</strain>
    </source>
</reference>
<evidence type="ECO:0000256" key="1">
    <source>
        <dbReference type="ARBA" id="ARBA00004370"/>
    </source>
</evidence>
<evidence type="ECO:0000313" key="11">
    <source>
        <dbReference type="Proteomes" id="UP001054252"/>
    </source>
</evidence>
<dbReference type="Pfam" id="PF23598">
    <property type="entry name" value="LRR_14"/>
    <property type="match status" value="1"/>
</dbReference>
<sequence>MGIHTCNRVTSLVFLVFLASLHSSLPLASASSEEANALLKWKSSLQNKSQSVLSTWTVLPHNATNSKPSTGPCTWFGVSCNAQGSVARMNLSVSGISGTLDEFPFMSLPDLTHVDFCINNMSGVIPPQISYLSKLVYLDFSTNQFFGTIPPEIGLLQHLEILHLAENHFNGSFPQEIGQLKSLKELDMYTNNLEGPIPASLGNLTNLAWLSLSSSSFSGSIPPEMGNLSSLVELYLDNNLLTGAAILSLAVLGIIFSFKRKMRYSHFSVTVSSNTCSTRGGVGSEVSKSIARSPRQAEVDHGGRIFMLKCQSRISTNHVLGLPDVFHLRLFLPQLQDLHHYVC</sequence>
<feature type="signal peptide" evidence="7">
    <location>
        <begin position="1"/>
        <end position="30"/>
    </location>
</feature>
<protein>
    <recommendedName>
        <fullName evidence="12">Leucine-rich repeat-containing N-terminal plant-type domain-containing protein</fullName>
    </recommendedName>
</protein>
<evidence type="ECO:0000256" key="4">
    <source>
        <dbReference type="ARBA" id="ARBA00022737"/>
    </source>
</evidence>
<feature type="domain" description="Disease resistance R13L4/SHOC-2-like LRR" evidence="9">
    <location>
        <begin position="102"/>
        <end position="237"/>
    </location>
</feature>
<evidence type="ECO:0000256" key="2">
    <source>
        <dbReference type="ARBA" id="ARBA00022614"/>
    </source>
</evidence>
<evidence type="ECO:0000256" key="5">
    <source>
        <dbReference type="ARBA" id="ARBA00023136"/>
    </source>
</evidence>
<dbReference type="Gene3D" id="3.80.10.10">
    <property type="entry name" value="Ribonuclease Inhibitor"/>
    <property type="match status" value="2"/>
</dbReference>
<dbReference type="AlphaFoldDB" id="A0AAV5LV84"/>
<gene>
    <name evidence="10" type="ORF">SLEP1_g48666</name>
</gene>
<keyword evidence="4" id="KW-0677">Repeat</keyword>
<evidence type="ECO:0000256" key="3">
    <source>
        <dbReference type="ARBA" id="ARBA00022729"/>
    </source>
</evidence>
<evidence type="ECO:0000259" key="8">
    <source>
        <dbReference type="Pfam" id="PF08263"/>
    </source>
</evidence>
<name>A0AAV5LV84_9ROSI</name>
<feature type="domain" description="Leucine-rich repeat-containing N-terminal plant-type" evidence="8">
    <location>
        <begin position="32"/>
        <end position="81"/>
    </location>
</feature>
<keyword evidence="5 6" id="KW-0472">Membrane</keyword>
<dbReference type="InterPro" id="IPR013210">
    <property type="entry name" value="LRR_N_plant-typ"/>
</dbReference>
<dbReference type="Proteomes" id="UP001054252">
    <property type="component" value="Unassembled WGS sequence"/>
</dbReference>